<dbReference type="Gene3D" id="3.30.565.10">
    <property type="entry name" value="Histidine kinase-like ATPase, C-terminal domain"/>
    <property type="match status" value="1"/>
</dbReference>
<protein>
    <submittedName>
        <fullName evidence="6">Putative two-component histidine kinase</fullName>
    </submittedName>
</protein>
<dbReference type="eggNOG" id="COG3850">
    <property type="taxonomic scope" value="Bacteria"/>
</dbReference>
<evidence type="ECO:0000256" key="1">
    <source>
        <dbReference type="ARBA" id="ARBA00022679"/>
    </source>
</evidence>
<dbReference type="InterPro" id="IPR003594">
    <property type="entry name" value="HATPase_dom"/>
</dbReference>
<dbReference type="GO" id="GO:0046983">
    <property type="term" value="F:protein dimerization activity"/>
    <property type="evidence" value="ECO:0007669"/>
    <property type="project" value="InterPro"/>
</dbReference>
<dbReference type="PANTHER" id="PTHR24421">
    <property type="entry name" value="NITRATE/NITRITE SENSOR PROTEIN NARX-RELATED"/>
    <property type="match status" value="1"/>
</dbReference>
<dbReference type="Pfam" id="PF02518">
    <property type="entry name" value="HATPase_c"/>
    <property type="match status" value="1"/>
</dbReference>
<dbReference type="InterPro" id="IPR029016">
    <property type="entry name" value="GAF-like_dom_sf"/>
</dbReference>
<evidence type="ECO:0000256" key="2">
    <source>
        <dbReference type="ARBA" id="ARBA00022777"/>
    </source>
</evidence>
<keyword evidence="7" id="KW-1185">Reference proteome</keyword>
<dbReference type="InterPro" id="IPR011712">
    <property type="entry name" value="Sig_transdc_His_kin_sub3_dim/P"/>
</dbReference>
<gene>
    <name evidence="6" type="ORF">AUCHE_05_01680</name>
</gene>
<dbReference type="InterPro" id="IPR050482">
    <property type="entry name" value="Sensor_HK_TwoCompSys"/>
</dbReference>
<dbReference type="Gene3D" id="1.20.5.1930">
    <property type="match status" value="1"/>
</dbReference>
<dbReference type="STRING" id="100225.SAMN05421595_1082"/>
<feature type="domain" description="GAF" evidence="4">
    <location>
        <begin position="64"/>
        <end position="211"/>
    </location>
</feature>
<proteinExistence type="predicted"/>
<dbReference type="InterPro" id="IPR036890">
    <property type="entry name" value="HATPase_C_sf"/>
</dbReference>
<evidence type="ECO:0000259" key="4">
    <source>
        <dbReference type="SMART" id="SM00065"/>
    </source>
</evidence>
<reference evidence="6 7" key="1">
    <citation type="submission" date="2012-08" db="EMBL/GenBank/DDBJ databases">
        <title>Whole genome shotgun sequence of Austwickia chelonae NBRC 105200.</title>
        <authorList>
            <person name="Yoshida I."/>
            <person name="Hosoyama A."/>
            <person name="Tsuchikane K."/>
            <person name="Katsumata H."/>
            <person name="Ando Y."/>
            <person name="Ohji S."/>
            <person name="Hamada M."/>
            <person name="Tamura T."/>
            <person name="Yamazoe A."/>
            <person name="Yamazaki S."/>
            <person name="Fujita N."/>
        </authorList>
    </citation>
    <scope>NUCLEOTIDE SEQUENCE [LARGE SCALE GENOMIC DNA]</scope>
    <source>
        <strain evidence="6 7">NBRC 105200</strain>
    </source>
</reference>
<dbReference type="Proteomes" id="UP000008495">
    <property type="component" value="Unassembled WGS sequence"/>
</dbReference>
<dbReference type="EMBL" id="BAGZ01000005">
    <property type="protein sequence ID" value="GAB77264.1"/>
    <property type="molecule type" value="Genomic_DNA"/>
</dbReference>
<keyword evidence="3" id="KW-0902">Two-component regulatory system</keyword>
<dbReference type="Gene3D" id="3.30.450.40">
    <property type="match status" value="2"/>
</dbReference>
<feature type="domain" description="GAF" evidence="4">
    <location>
        <begin position="232"/>
        <end position="385"/>
    </location>
</feature>
<dbReference type="SMART" id="SM00387">
    <property type="entry name" value="HATPase_c"/>
    <property type="match status" value="1"/>
</dbReference>
<dbReference type="GO" id="GO:0000155">
    <property type="term" value="F:phosphorelay sensor kinase activity"/>
    <property type="evidence" value="ECO:0007669"/>
    <property type="project" value="InterPro"/>
</dbReference>
<dbReference type="Pfam" id="PF13185">
    <property type="entry name" value="GAF_2"/>
    <property type="match status" value="1"/>
</dbReference>
<sequence>MVRYHRQVSDLEESRPAHALARVAALDIDDLLAEIRARAAGAQESQERLAGLLDAVVAVSSNLDLPTVLSQIVASACSLVDASYGALGIIDESGQHLVEFITYGDIPGGVQGELPTGHGILGLLLQDPRPQRIANVAEHPLAVDVLPPGHPPVDSFVGSPIRVRDHIFGNLYLTQKRGAPAFTEEDEQLIVALAAAAGIAIENAQLYRRASRNRDWARAVGELTQTLLEGRNERGALARMVKRARDLGEAQLAVFATVEEESGHLVIQAADNDGEGSPALIGSMLSSPRWRLVLANKVPLLLMIDPEDRHVGELSADLRMRADLSPDGVTAIVPLTVGDVEVGIIVLCWSGEHLRNALDTMEVLTPFAEQMGLAVEAARAQRARSRTALLEDRDRIARDMHDHVIQRLYATGLSLQSAARRADGPVRDKIDVAVDELDAAVKDIRHAIFELHHQIPEGGLGPELEAIVESASEGFGFVPDVSFEALGDIPFEYEADVLAVVREALSNIVRHARATDAHVSVAAVDDIVITVRDNGIGIPEGAGRSGLVNLRERAEARGGTCFASPLDPNGTEVLWRVPLPGRYAAASEYPVTV</sequence>
<dbReference type="Pfam" id="PF07730">
    <property type="entry name" value="HisKA_3"/>
    <property type="match status" value="1"/>
</dbReference>
<dbReference type="GO" id="GO:0016020">
    <property type="term" value="C:membrane"/>
    <property type="evidence" value="ECO:0007669"/>
    <property type="project" value="InterPro"/>
</dbReference>
<evidence type="ECO:0000259" key="5">
    <source>
        <dbReference type="SMART" id="SM00387"/>
    </source>
</evidence>
<feature type="domain" description="Histidine kinase/HSP90-like ATPase" evidence="5">
    <location>
        <begin position="492"/>
        <end position="581"/>
    </location>
</feature>
<dbReference type="SUPFAM" id="SSF55874">
    <property type="entry name" value="ATPase domain of HSP90 chaperone/DNA topoisomerase II/histidine kinase"/>
    <property type="match status" value="1"/>
</dbReference>
<dbReference type="InterPro" id="IPR003018">
    <property type="entry name" value="GAF"/>
</dbReference>
<dbReference type="PANTHER" id="PTHR24421:SF56">
    <property type="entry name" value="OXYGEN SENSOR HISTIDINE KINASE RESPONSE REGULATOR DOST"/>
    <property type="match status" value="1"/>
</dbReference>
<name>K6VKK8_9MICO</name>
<comment type="caution">
    <text evidence="6">The sequence shown here is derived from an EMBL/GenBank/DDBJ whole genome shotgun (WGS) entry which is preliminary data.</text>
</comment>
<dbReference type="AlphaFoldDB" id="K6VKK8"/>
<evidence type="ECO:0000313" key="7">
    <source>
        <dbReference type="Proteomes" id="UP000008495"/>
    </source>
</evidence>
<keyword evidence="1" id="KW-0808">Transferase</keyword>
<organism evidence="6 7">
    <name type="scientific">Austwickia chelonae NBRC 105200</name>
    <dbReference type="NCBI Taxonomy" id="1184607"/>
    <lineage>
        <taxon>Bacteria</taxon>
        <taxon>Bacillati</taxon>
        <taxon>Actinomycetota</taxon>
        <taxon>Actinomycetes</taxon>
        <taxon>Micrococcales</taxon>
        <taxon>Dermatophilaceae</taxon>
        <taxon>Austwickia</taxon>
    </lineage>
</organism>
<evidence type="ECO:0000313" key="6">
    <source>
        <dbReference type="EMBL" id="GAB77264.1"/>
    </source>
</evidence>
<dbReference type="SMART" id="SM00065">
    <property type="entry name" value="GAF"/>
    <property type="match status" value="2"/>
</dbReference>
<accession>K6VKK8</accession>
<keyword evidence="2 6" id="KW-0418">Kinase</keyword>
<dbReference type="CDD" id="cd16917">
    <property type="entry name" value="HATPase_UhpB-NarQ-NarX-like"/>
    <property type="match status" value="1"/>
</dbReference>
<dbReference type="SUPFAM" id="SSF55781">
    <property type="entry name" value="GAF domain-like"/>
    <property type="match status" value="2"/>
</dbReference>
<evidence type="ECO:0000256" key="3">
    <source>
        <dbReference type="ARBA" id="ARBA00023012"/>
    </source>
</evidence>